<feature type="compositionally biased region" description="Basic and acidic residues" evidence="1">
    <location>
        <begin position="503"/>
        <end position="522"/>
    </location>
</feature>
<comment type="caution">
    <text evidence="2">The sequence shown here is derived from an EMBL/GenBank/DDBJ whole genome shotgun (WGS) entry which is preliminary data.</text>
</comment>
<gene>
    <name evidence="2" type="ORF">KUF71_004974</name>
</gene>
<feature type="compositionally biased region" description="Basic residues" evidence="1">
    <location>
        <begin position="608"/>
        <end position="617"/>
    </location>
</feature>
<dbReference type="SUPFAM" id="SSF56808">
    <property type="entry name" value="Ribosomal protein L1"/>
    <property type="match status" value="1"/>
</dbReference>
<dbReference type="Pfam" id="PF00687">
    <property type="entry name" value="Ribosomal_L1"/>
    <property type="match status" value="1"/>
</dbReference>
<feature type="region of interest" description="Disordered" evidence="1">
    <location>
        <begin position="98"/>
        <end position="153"/>
    </location>
</feature>
<evidence type="ECO:0000313" key="2">
    <source>
        <dbReference type="EMBL" id="KAK3930240.1"/>
    </source>
</evidence>
<evidence type="ECO:0000313" key="3">
    <source>
        <dbReference type="Proteomes" id="UP001219518"/>
    </source>
</evidence>
<feature type="compositionally biased region" description="Basic residues" evidence="1">
    <location>
        <begin position="523"/>
        <end position="539"/>
    </location>
</feature>
<reference evidence="2" key="1">
    <citation type="submission" date="2021-07" db="EMBL/GenBank/DDBJ databases">
        <authorList>
            <person name="Catto M.A."/>
            <person name="Jacobson A."/>
            <person name="Kennedy G."/>
            <person name="Labadie P."/>
            <person name="Hunt B.G."/>
            <person name="Srinivasan R."/>
        </authorList>
    </citation>
    <scope>NUCLEOTIDE SEQUENCE</scope>
    <source>
        <strain evidence="2">PL_HMW_Pooled</strain>
        <tissue evidence="2">Head</tissue>
    </source>
</reference>
<feature type="compositionally biased region" description="Basic and acidic residues" evidence="1">
    <location>
        <begin position="550"/>
        <end position="561"/>
    </location>
</feature>
<accession>A0AAE1I0V8</accession>
<dbReference type="Proteomes" id="UP001219518">
    <property type="component" value="Unassembled WGS sequence"/>
</dbReference>
<dbReference type="InterPro" id="IPR028364">
    <property type="entry name" value="Ribosomal_uL1/biogenesis"/>
</dbReference>
<feature type="region of interest" description="Disordered" evidence="1">
    <location>
        <begin position="503"/>
        <end position="660"/>
    </location>
</feature>
<dbReference type="CDD" id="cd00403">
    <property type="entry name" value="Ribosomal_L1"/>
    <property type="match status" value="1"/>
</dbReference>
<dbReference type="Gene3D" id="3.30.190.20">
    <property type="match status" value="1"/>
</dbReference>
<feature type="compositionally biased region" description="Acidic residues" evidence="1">
    <location>
        <begin position="562"/>
        <end position="573"/>
    </location>
</feature>
<sequence>MASDSQQSYLVIERFFSSSRSSIFFLSCFKMKSAPQPKKIKSAIGKVAMTKVSKKKEKDVSAKKKAAVLELARASLKSPDKKKLSKAVGKSKLNSPDQIKLSKAVGKSKLDKSDSSSLQKSVKSKRSDASITSKLEKPLVGPTESFKGKRKVKDVDTNAGSGVLEAPFKKAKKSEVSKKLKTKATKVAKTEEINKPAALDLSCSLNRHLLEGVVSGTLKLVHQKQETEEKKDLFGSQPQPIKLQISVHKIPETPFRILRCEVPYSTCVSEPDVCLIVPDFQRGRKRDTTFAKHAEQYEEKLLESGTKGIKQVIPFTQLRYEYKPYELKRRLASMFDVFLCDGRIQGHCYHFLGKIFEKSKKTPVPICAMTKVNGKLSFRPDLQKEVDKAIRKVSLTLHSRGSSYSVEVGHSGFTEQQLADNVAAVWKLLEKELPGGVQNIRAAYLKGLRTTAVPLFASLVPPASVPVVKPKAKAEPVEDELSTIPGCRVTVFPTGEVKIKSAKTDEDREFSKLNPRKNFDDKRKKKGKSKKRSDKRTKTLKIQNTSTEALDLKQDSFKVKEEDDESGDDSESADEFKDVEAAEAAYLTQWSESASMKELEDEENKSKNQPKKKRNRASAKAPAKPETRKNVLKGVSQKFSKGPQSRNKKNATNPKSKKKA</sequence>
<name>A0AAE1I0V8_9NEOP</name>
<proteinExistence type="predicted"/>
<keyword evidence="3" id="KW-1185">Reference proteome</keyword>
<protein>
    <submittedName>
        <fullName evidence="2">Ribosomal L1 domain-containing protein</fullName>
    </submittedName>
</protein>
<dbReference type="Gene3D" id="3.40.50.790">
    <property type="match status" value="1"/>
</dbReference>
<reference evidence="2" key="2">
    <citation type="journal article" date="2023" name="BMC Genomics">
        <title>Pest status, molecular evolution, and epigenetic factors derived from the genome assembly of Frankliniella fusca, a thysanopteran phytovirus vector.</title>
        <authorList>
            <person name="Catto M.A."/>
            <person name="Labadie P.E."/>
            <person name="Jacobson A.L."/>
            <person name="Kennedy G.G."/>
            <person name="Srinivasan R."/>
            <person name="Hunt B.G."/>
        </authorList>
    </citation>
    <scope>NUCLEOTIDE SEQUENCE</scope>
    <source>
        <strain evidence="2">PL_HMW_Pooled</strain>
    </source>
</reference>
<dbReference type="InterPro" id="IPR016095">
    <property type="entry name" value="Ribosomal_uL1_3-a/b-sand"/>
</dbReference>
<dbReference type="EMBL" id="JAHWGI010001411">
    <property type="protein sequence ID" value="KAK3930240.1"/>
    <property type="molecule type" value="Genomic_DNA"/>
</dbReference>
<dbReference type="InterPro" id="IPR023674">
    <property type="entry name" value="Ribosomal_uL1-like"/>
</dbReference>
<organism evidence="2 3">
    <name type="scientific">Frankliniella fusca</name>
    <dbReference type="NCBI Taxonomy" id="407009"/>
    <lineage>
        <taxon>Eukaryota</taxon>
        <taxon>Metazoa</taxon>
        <taxon>Ecdysozoa</taxon>
        <taxon>Arthropoda</taxon>
        <taxon>Hexapoda</taxon>
        <taxon>Insecta</taxon>
        <taxon>Pterygota</taxon>
        <taxon>Neoptera</taxon>
        <taxon>Paraneoptera</taxon>
        <taxon>Thysanoptera</taxon>
        <taxon>Terebrantia</taxon>
        <taxon>Thripoidea</taxon>
        <taxon>Thripidae</taxon>
        <taxon>Frankliniella</taxon>
    </lineage>
</organism>
<dbReference type="AlphaFoldDB" id="A0AAE1I0V8"/>
<evidence type="ECO:0000256" key="1">
    <source>
        <dbReference type="SAM" id="MobiDB-lite"/>
    </source>
</evidence>